<protein>
    <submittedName>
        <fullName evidence="2">CS1 type fimbrial major subunit</fullName>
    </submittedName>
</protein>
<dbReference type="Proteomes" id="UP001554567">
    <property type="component" value="Unassembled WGS sequence"/>
</dbReference>
<evidence type="ECO:0000313" key="3">
    <source>
        <dbReference type="Proteomes" id="UP001554567"/>
    </source>
</evidence>
<comment type="caution">
    <text evidence="2">The sequence shown here is derived from an EMBL/GenBank/DDBJ whole genome shotgun (WGS) entry which is preliminary data.</text>
</comment>
<sequence length="179" mass="18569">MMRNFSIMKKSLAVAILSCVGLGATVAHAAESQSYTINLTATVPSDSFQVIPVDAGWISQTQDMGYDIATSKLQVFEKQFQYKNTAGAIQATLTGNLNTNGKPQLSNGTDVIPLAVSFNNVALSNAATTVVSAEAAKAGGRTALKISQADDKALDVNGVFTGSVAMIFEPVVAAPTPTP</sequence>
<evidence type="ECO:0000313" key="2">
    <source>
        <dbReference type="EMBL" id="MEW5290357.1"/>
    </source>
</evidence>
<proteinExistence type="predicted"/>
<dbReference type="EMBL" id="JBFKZN010000007">
    <property type="protein sequence ID" value="MEW5290357.1"/>
    <property type="molecule type" value="Genomic_DNA"/>
</dbReference>
<dbReference type="Pfam" id="PF04449">
    <property type="entry name" value="Fimbrial_CS1"/>
    <property type="match status" value="1"/>
</dbReference>
<keyword evidence="1" id="KW-0732">Signal</keyword>
<evidence type="ECO:0000256" key="1">
    <source>
        <dbReference type="SAM" id="SignalP"/>
    </source>
</evidence>
<dbReference type="InterPro" id="IPR007540">
    <property type="entry name" value="Fimbrial_CS1-type"/>
</dbReference>
<name>A0ABV3N3L7_9GAMM</name>
<organism evidence="2 3">
    <name type="scientific">Erwinia papayae</name>
    <dbReference type="NCBI Taxonomy" id="206499"/>
    <lineage>
        <taxon>Bacteria</taxon>
        <taxon>Pseudomonadati</taxon>
        <taxon>Pseudomonadota</taxon>
        <taxon>Gammaproteobacteria</taxon>
        <taxon>Enterobacterales</taxon>
        <taxon>Erwiniaceae</taxon>
        <taxon>Erwinia</taxon>
    </lineage>
</organism>
<accession>A0ABV3N3L7</accession>
<gene>
    <name evidence="2" type="ORF">ABW286_14400</name>
</gene>
<feature type="signal peptide" evidence="1">
    <location>
        <begin position="1"/>
        <end position="29"/>
    </location>
</feature>
<keyword evidence="3" id="KW-1185">Reference proteome</keyword>
<reference evidence="2 3" key="1">
    <citation type="submission" date="2024-07" db="EMBL/GenBank/DDBJ databases">
        <authorList>
            <person name="Dulla G.F.J."/>
            <person name="Delorm J.G."/>
        </authorList>
    </citation>
    <scope>NUCLEOTIDE SEQUENCE [LARGE SCALE GENOMIC DNA]</scope>
    <source>
        <strain evidence="2 3">JGD 233</strain>
    </source>
</reference>
<feature type="chain" id="PRO_5047340561" evidence="1">
    <location>
        <begin position="30"/>
        <end position="179"/>
    </location>
</feature>
<dbReference type="Gene3D" id="2.60.40.2040">
    <property type="entry name" value="CFA/I fimbrial subunit E, pilin domain"/>
    <property type="match status" value="1"/>
</dbReference>